<keyword evidence="3" id="KW-1185">Reference proteome</keyword>
<organism evidence="2 3">
    <name type="scientific">Arenicella xantha</name>
    <dbReference type="NCBI Taxonomy" id="644221"/>
    <lineage>
        <taxon>Bacteria</taxon>
        <taxon>Pseudomonadati</taxon>
        <taxon>Pseudomonadota</taxon>
        <taxon>Gammaproteobacteria</taxon>
        <taxon>Arenicellales</taxon>
        <taxon>Arenicellaceae</taxon>
        <taxon>Arenicella</taxon>
    </lineage>
</organism>
<dbReference type="Proteomes" id="UP000253083">
    <property type="component" value="Unassembled WGS sequence"/>
</dbReference>
<dbReference type="SUPFAM" id="SSF63825">
    <property type="entry name" value="YWTD domain"/>
    <property type="match status" value="1"/>
</dbReference>
<name>A0A395JIS4_9GAMM</name>
<proteinExistence type="predicted"/>
<dbReference type="InterPro" id="IPR011042">
    <property type="entry name" value="6-blade_b-propeller_TolB-like"/>
</dbReference>
<dbReference type="InParanoid" id="A0A395JIS4"/>
<dbReference type="Gene3D" id="2.120.10.30">
    <property type="entry name" value="TolB, C-terminal domain"/>
    <property type="match status" value="1"/>
</dbReference>
<sequence>MRKCSYYLVLVALLGSIGLAGVVLLEISPTTDLTLPLTHSLPLTAKSNQSPPSSELESGAKSSPSEFVKVPDWQAFIADLNAPYGFAIEPIGNRLIWSSSGDATFKTANQDGSQVTSLLSNFENPFELLVESSFGHTRYLYLDGAIQVQTVDTELDTRDDRVLLNLPSQPLHGMGFDEATNTLYLGDQYGRPALAIDLSANTPPFIKKITLINIPSQEK</sequence>
<dbReference type="EMBL" id="QNRT01000002">
    <property type="protein sequence ID" value="RBP50612.1"/>
    <property type="molecule type" value="Genomic_DNA"/>
</dbReference>
<accession>A0A395JIS4</accession>
<dbReference type="AlphaFoldDB" id="A0A395JIS4"/>
<gene>
    <name evidence="2" type="ORF">DFR28_10223</name>
</gene>
<reference evidence="2 3" key="1">
    <citation type="submission" date="2018-06" db="EMBL/GenBank/DDBJ databases">
        <title>Genomic Encyclopedia of Type Strains, Phase IV (KMG-IV): sequencing the most valuable type-strain genomes for metagenomic binning, comparative biology and taxonomic classification.</title>
        <authorList>
            <person name="Goeker M."/>
        </authorList>
    </citation>
    <scope>NUCLEOTIDE SEQUENCE [LARGE SCALE GENOMIC DNA]</scope>
    <source>
        <strain evidence="2 3">DSM 24032</strain>
    </source>
</reference>
<feature type="region of interest" description="Disordered" evidence="1">
    <location>
        <begin position="44"/>
        <end position="63"/>
    </location>
</feature>
<protein>
    <submittedName>
        <fullName evidence="2">Uncharacterized protein</fullName>
    </submittedName>
</protein>
<evidence type="ECO:0000313" key="2">
    <source>
        <dbReference type="EMBL" id="RBP50612.1"/>
    </source>
</evidence>
<dbReference type="RefSeq" id="WP_113953458.1">
    <property type="nucleotide sequence ID" value="NZ_QNRT01000002.1"/>
</dbReference>
<comment type="caution">
    <text evidence="2">The sequence shown here is derived from an EMBL/GenBank/DDBJ whole genome shotgun (WGS) entry which is preliminary data.</text>
</comment>
<evidence type="ECO:0000313" key="3">
    <source>
        <dbReference type="Proteomes" id="UP000253083"/>
    </source>
</evidence>
<evidence type="ECO:0000256" key="1">
    <source>
        <dbReference type="SAM" id="MobiDB-lite"/>
    </source>
</evidence>
<feature type="compositionally biased region" description="Polar residues" evidence="1">
    <location>
        <begin position="45"/>
        <end position="63"/>
    </location>
</feature>